<accession>A0AAW0W0C2</accession>
<feature type="non-terminal residue" evidence="1">
    <location>
        <position position="1"/>
    </location>
</feature>
<dbReference type="Proteomes" id="UP001445076">
    <property type="component" value="Unassembled WGS sequence"/>
</dbReference>
<sequence>RTNERNSVFYVPRDQPEARCRPELEFSHHCIQGSTIREISSETQLSRKSSINSLYGYMAERDESAASNSSYLVHQQQDRMEKTITALCRQQELALQLAKADLLNTSSLGRQQILPINQFKTDPVKADVGGSSLCLGTNTGTLVCCDHKTNTLGDSRT</sequence>
<evidence type="ECO:0000313" key="1">
    <source>
        <dbReference type="EMBL" id="KAK8722626.1"/>
    </source>
</evidence>
<gene>
    <name evidence="1" type="ORF">OTU49_012139</name>
</gene>
<keyword evidence="2" id="KW-1185">Reference proteome</keyword>
<organism evidence="1 2">
    <name type="scientific">Cherax quadricarinatus</name>
    <name type="common">Australian red claw crayfish</name>
    <dbReference type="NCBI Taxonomy" id="27406"/>
    <lineage>
        <taxon>Eukaryota</taxon>
        <taxon>Metazoa</taxon>
        <taxon>Ecdysozoa</taxon>
        <taxon>Arthropoda</taxon>
        <taxon>Crustacea</taxon>
        <taxon>Multicrustacea</taxon>
        <taxon>Malacostraca</taxon>
        <taxon>Eumalacostraca</taxon>
        <taxon>Eucarida</taxon>
        <taxon>Decapoda</taxon>
        <taxon>Pleocyemata</taxon>
        <taxon>Astacidea</taxon>
        <taxon>Parastacoidea</taxon>
        <taxon>Parastacidae</taxon>
        <taxon>Cherax</taxon>
    </lineage>
</organism>
<proteinExistence type="predicted"/>
<feature type="non-terminal residue" evidence="1">
    <location>
        <position position="157"/>
    </location>
</feature>
<evidence type="ECO:0000313" key="2">
    <source>
        <dbReference type="Proteomes" id="UP001445076"/>
    </source>
</evidence>
<name>A0AAW0W0C2_CHEQU</name>
<protein>
    <submittedName>
        <fullName evidence="1">Uncharacterized protein</fullName>
    </submittedName>
</protein>
<comment type="caution">
    <text evidence="1">The sequence shown here is derived from an EMBL/GenBank/DDBJ whole genome shotgun (WGS) entry which is preliminary data.</text>
</comment>
<dbReference type="EMBL" id="JARKIK010000094">
    <property type="protein sequence ID" value="KAK8722626.1"/>
    <property type="molecule type" value="Genomic_DNA"/>
</dbReference>
<reference evidence="1 2" key="1">
    <citation type="journal article" date="2024" name="BMC Genomics">
        <title>Genome assembly of redclaw crayfish (Cherax quadricarinatus) provides insights into its immune adaptation and hypoxia tolerance.</title>
        <authorList>
            <person name="Liu Z."/>
            <person name="Zheng J."/>
            <person name="Li H."/>
            <person name="Fang K."/>
            <person name="Wang S."/>
            <person name="He J."/>
            <person name="Zhou D."/>
            <person name="Weng S."/>
            <person name="Chi M."/>
            <person name="Gu Z."/>
            <person name="He J."/>
            <person name="Li F."/>
            <person name="Wang M."/>
        </authorList>
    </citation>
    <scope>NUCLEOTIDE SEQUENCE [LARGE SCALE GENOMIC DNA]</scope>
    <source>
        <strain evidence="1">ZL_2023a</strain>
    </source>
</reference>
<dbReference type="AlphaFoldDB" id="A0AAW0W0C2"/>